<dbReference type="InterPro" id="IPR008256">
    <property type="entry name" value="Peptidase_S1B"/>
</dbReference>
<comment type="similarity">
    <text evidence="1 6">Belongs to the peptidase S1B family.</text>
</comment>
<dbReference type="InterPro" id="IPR045474">
    <property type="entry name" value="GEVED"/>
</dbReference>
<protein>
    <recommendedName>
        <fullName evidence="6">Serine protease</fullName>
        <ecNumber evidence="6">3.4.21.-</ecNumber>
    </recommendedName>
</protein>
<evidence type="ECO:0000259" key="9">
    <source>
        <dbReference type="Pfam" id="PF18962"/>
    </source>
</evidence>
<gene>
    <name evidence="11" type="ORF">M23134_07049</name>
</gene>
<reference evidence="11 12" key="1">
    <citation type="submission" date="2007-01" db="EMBL/GenBank/DDBJ databases">
        <authorList>
            <person name="Haygood M."/>
            <person name="Podell S."/>
            <person name="Anderson C."/>
            <person name="Hopkinson B."/>
            <person name="Roe K."/>
            <person name="Barbeau K."/>
            <person name="Gaasterland T."/>
            <person name="Ferriera S."/>
            <person name="Johnson J."/>
            <person name="Kravitz S."/>
            <person name="Beeson K."/>
            <person name="Sutton G."/>
            <person name="Rogers Y.-H."/>
            <person name="Friedman R."/>
            <person name="Frazier M."/>
            <person name="Venter J.C."/>
        </authorList>
    </citation>
    <scope>NUCLEOTIDE SEQUENCE [LARGE SCALE GENOMIC DNA]</scope>
    <source>
        <strain evidence="11 12">ATCC 23134</strain>
    </source>
</reference>
<evidence type="ECO:0000256" key="6">
    <source>
        <dbReference type="RuleBase" id="RU004296"/>
    </source>
</evidence>
<accession>A1ZT64</accession>
<dbReference type="EC" id="3.4.21.-" evidence="6"/>
<dbReference type="InterPro" id="IPR001254">
    <property type="entry name" value="Trypsin_dom"/>
</dbReference>
<dbReference type="PROSITE" id="PS00134">
    <property type="entry name" value="TRYPSIN_HIS"/>
    <property type="match status" value="1"/>
</dbReference>
<dbReference type="Pfam" id="PF20009">
    <property type="entry name" value="GEVED"/>
    <property type="match status" value="2"/>
</dbReference>
<name>A1ZT64_MICM2</name>
<dbReference type="InterPro" id="IPR043504">
    <property type="entry name" value="Peptidase_S1_PA_chymotrypsin"/>
</dbReference>
<dbReference type="Gene3D" id="2.40.10.10">
    <property type="entry name" value="Trypsin-like serine proteases"/>
    <property type="match status" value="2"/>
</dbReference>
<feature type="region of interest" description="Disordered" evidence="7">
    <location>
        <begin position="258"/>
        <end position="282"/>
    </location>
</feature>
<dbReference type="Pfam" id="PF18962">
    <property type="entry name" value="Por_Secre_tail"/>
    <property type="match status" value="1"/>
</dbReference>
<evidence type="ECO:0000259" key="10">
    <source>
        <dbReference type="Pfam" id="PF20009"/>
    </source>
</evidence>
<evidence type="ECO:0000256" key="2">
    <source>
        <dbReference type="ARBA" id="ARBA00022670"/>
    </source>
</evidence>
<feature type="compositionally biased region" description="Polar residues" evidence="7">
    <location>
        <begin position="259"/>
        <end position="282"/>
    </location>
</feature>
<evidence type="ECO:0000256" key="4">
    <source>
        <dbReference type="ARBA" id="ARBA00022801"/>
    </source>
</evidence>
<evidence type="ECO:0000256" key="3">
    <source>
        <dbReference type="ARBA" id="ARBA00022729"/>
    </source>
</evidence>
<keyword evidence="2 6" id="KW-0645">Protease</keyword>
<evidence type="ECO:0000313" key="11">
    <source>
        <dbReference type="EMBL" id="EAY26454.1"/>
    </source>
</evidence>
<dbReference type="SUPFAM" id="SSF50494">
    <property type="entry name" value="Trypsin-like serine proteases"/>
    <property type="match status" value="1"/>
</dbReference>
<keyword evidence="5 6" id="KW-0720">Serine protease</keyword>
<dbReference type="InterPro" id="IPR026444">
    <property type="entry name" value="Secre_tail"/>
</dbReference>
<dbReference type="eggNOG" id="COG3227">
    <property type="taxonomic scope" value="Bacteria"/>
</dbReference>
<keyword evidence="4 6" id="KW-0378">Hydrolase</keyword>
<evidence type="ECO:0000313" key="12">
    <source>
        <dbReference type="Proteomes" id="UP000004095"/>
    </source>
</evidence>
<dbReference type="GO" id="GO:0004252">
    <property type="term" value="F:serine-type endopeptidase activity"/>
    <property type="evidence" value="ECO:0007669"/>
    <property type="project" value="InterPro"/>
</dbReference>
<feature type="domain" description="Secretion system C-terminal sorting" evidence="9">
    <location>
        <begin position="658"/>
        <end position="722"/>
    </location>
</feature>
<evidence type="ECO:0000256" key="1">
    <source>
        <dbReference type="ARBA" id="ARBA00008764"/>
    </source>
</evidence>
<dbReference type="PRINTS" id="PR00839">
    <property type="entry name" value="V8PROTEASE"/>
</dbReference>
<dbReference type="InterPro" id="IPR009003">
    <property type="entry name" value="Peptidase_S1_PA"/>
</dbReference>
<organism evidence="11 12">
    <name type="scientific">Microscilla marina ATCC 23134</name>
    <dbReference type="NCBI Taxonomy" id="313606"/>
    <lineage>
        <taxon>Bacteria</taxon>
        <taxon>Pseudomonadati</taxon>
        <taxon>Bacteroidota</taxon>
        <taxon>Cytophagia</taxon>
        <taxon>Cytophagales</taxon>
        <taxon>Microscillaceae</taxon>
        <taxon>Microscilla</taxon>
    </lineage>
</organism>
<feature type="domain" description="Peptidase S1" evidence="8">
    <location>
        <begin position="153"/>
        <end position="335"/>
    </location>
</feature>
<evidence type="ECO:0000256" key="5">
    <source>
        <dbReference type="ARBA" id="ARBA00022825"/>
    </source>
</evidence>
<comment type="caution">
    <text evidence="11">The sequence shown here is derived from an EMBL/GenBank/DDBJ whole genome shotgun (WGS) entry which is preliminary data.</text>
</comment>
<proteinExistence type="inferred from homology"/>
<dbReference type="Proteomes" id="UP000004095">
    <property type="component" value="Unassembled WGS sequence"/>
</dbReference>
<sequence>MLVFFANLQAWSQTPLNDLVEKVNFKFDSKSRTTGNSWKDVQLPTNAIYGRFIISKANLGKYSKVIFTSYKDGQQQVLTGGQLREWGNSSAYFNGNQLSVQVIQDSRDKGHVFLEMEQMIVGYPTRGIKSQCGSTDDRIPSNDAAVGRIVPVGCTGWLITNGKMVTAGHCTGSSAQILEFNVPASNSNGSIVHPPVKDQYPLLTSSLQTGYPSEDWAVYNLGTNSETGLTALAAQNKSFNVVQTNAANTIRITGFGVEKSSNNPYNPERNQTQQTHTGPFSSATGTKLYYATDTEGGNSGSPVIDEATGNAIGVHTHGGCSTGSNSGTNAQLQSFWNAMGLGDGNPDPGTYCVSKGNNVSDEYISKVVFGSINKSSDGGNGYSDFTATSTDVALNSTTTISITPTWTGTQYNEAYSVWIDFNQDGDFGDAGEQVFTKAASQVTPVTGNITIPASAKEGTTRMRVSMKYNAVPTSCETFTYGEVEDYTVNITNGTTPAPTYCASKGNNVSDEYISKVVFGSINNSSDGSNGYTDFTSTSTSIAPGSSATITITPTWTGTVYSEGYSVWIDFNRDGDFTDAGEQVFTQSATQSTSVSGTISIPASATTGATRMRVSMKYNAVPTSCESFTYGEVEDYTVNIGGASVESAAKNLPAETVVLYPSPAKSGQNINMRSNQAGQVYTVMSALGRVVLSGKVSDSNFQINTSKLGKGLYILRVGKSTRKFLID</sequence>
<dbReference type="NCBIfam" id="TIGR04183">
    <property type="entry name" value="Por_Secre_tail"/>
    <property type="match status" value="1"/>
</dbReference>
<dbReference type="AlphaFoldDB" id="A1ZT64"/>
<dbReference type="InterPro" id="IPR018114">
    <property type="entry name" value="TRYPSIN_HIS"/>
</dbReference>
<feature type="domain" description="GEVED" evidence="10">
    <location>
        <begin position="415"/>
        <end position="489"/>
    </location>
</feature>
<evidence type="ECO:0000256" key="7">
    <source>
        <dbReference type="SAM" id="MobiDB-lite"/>
    </source>
</evidence>
<keyword evidence="3" id="KW-0732">Signal</keyword>
<keyword evidence="12" id="KW-1185">Reference proteome</keyword>
<evidence type="ECO:0000259" key="8">
    <source>
        <dbReference type="Pfam" id="PF00089"/>
    </source>
</evidence>
<dbReference type="GO" id="GO:0006508">
    <property type="term" value="P:proteolysis"/>
    <property type="evidence" value="ECO:0007669"/>
    <property type="project" value="UniProtKB-KW"/>
</dbReference>
<feature type="domain" description="GEVED" evidence="10">
    <location>
        <begin position="564"/>
        <end position="638"/>
    </location>
</feature>
<dbReference type="EMBL" id="AAWS01000034">
    <property type="protein sequence ID" value="EAY26454.1"/>
    <property type="molecule type" value="Genomic_DNA"/>
</dbReference>
<dbReference type="Pfam" id="PF00089">
    <property type="entry name" value="Trypsin"/>
    <property type="match status" value="1"/>
</dbReference>